<feature type="binding site" description="covalent" evidence="4">
    <location>
        <position position="59"/>
    </location>
    <ligand>
        <name>heme c</name>
        <dbReference type="ChEBI" id="CHEBI:61717"/>
        <label>1</label>
    </ligand>
</feature>
<evidence type="ECO:0000256" key="3">
    <source>
        <dbReference type="ARBA" id="ARBA00023004"/>
    </source>
</evidence>
<evidence type="ECO:0000256" key="5">
    <source>
        <dbReference type="PIRSR" id="PIRSR000018-51"/>
    </source>
</evidence>
<keyword evidence="8" id="KW-1185">Reference proteome</keyword>
<feature type="domain" description="Cytochrome c" evidence="6">
    <location>
        <begin position="45"/>
        <end position="148"/>
    </location>
</feature>
<dbReference type="GO" id="GO:0016020">
    <property type="term" value="C:membrane"/>
    <property type="evidence" value="ECO:0007669"/>
    <property type="project" value="InterPro"/>
</dbReference>
<keyword evidence="3 5" id="KW-0408">Iron</keyword>
<comment type="caution">
    <text evidence="7">The sequence shown here is derived from an EMBL/GenBank/DDBJ whole genome shotgun (WGS) entry which is preliminary data.</text>
</comment>
<evidence type="ECO:0000256" key="4">
    <source>
        <dbReference type="PIRSR" id="PIRSR000018-50"/>
    </source>
</evidence>
<feature type="domain" description="Cytochrome c" evidence="6">
    <location>
        <begin position="316"/>
        <end position="406"/>
    </location>
</feature>
<dbReference type="GO" id="GO:0020037">
    <property type="term" value="F:heme binding"/>
    <property type="evidence" value="ECO:0007669"/>
    <property type="project" value="InterPro"/>
</dbReference>
<feature type="domain" description="Cytochrome c" evidence="6">
    <location>
        <begin position="190"/>
        <end position="300"/>
    </location>
</feature>
<evidence type="ECO:0000256" key="1">
    <source>
        <dbReference type="ARBA" id="ARBA00022617"/>
    </source>
</evidence>
<dbReference type="PROSITE" id="PS51007">
    <property type="entry name" value="CYTC"/>
    <property type="match status" value="3"/>
</dbReference>
<sequence length="427" mass="45502">MKRLSQLLAALALLLAAASALVWWLNVRGEPDLSIAEPAVPATPELIARGAYLAKAGNCAACHTARGGEPFAGGTPIPTPFGTVYGSNLTPDPTHGLGQWSAAAFWRAMHHGRSRDGRLLVPAFPYTSFTEVTRADADALFAFLRSQPAVAQPNIAHELRFPYNQQAALAVWRALYFRPGVYQPEPAQTAEWNRGAYLVRGLGHCAACHTTRNAWGASDERLPLSGGLIPMQNWYAPALTAASEASVADWPVDEVVALLQNGVAPRGWAAGPMAEVVLRSTQHLTTEDLTAMAVYLQALPQQPAPPPPARAAPSAETATLGRQRYEQHCAQCHGERGEGAGLAYPPLAGNRAVTMASTANLVQVVLHGGFTPATAGNPRPYGMPPFVLSLNDREIAAVLTYVRGAWGNQAASVSEFDVSRLRASTQR</sequence>
<dbReference type="GO" id="GO:0009055">
    <property type="term" value="F:electron transfer activity"/>
    <property type="evidence" value="ECO:0007669"/>
    <property type="project" value="InterPro"/>
</dbReference>
<keyword evidence="2 5" id="KW-0479">Metal-binding</keyword>
<name>A0A368Y1Z7_9BURK</name>
<gene>
    <name evidence="7" type="ORF">DES41_10252</name>
</gene>
<dbReference type="AlphaFoldDB" id="A0A368Y1Z7"/>
<evidence type="ECO:0000256" key="2">
    <source>
        <dbReference type="ARBA" id="ARBA00022723"/>
    </source>
</evidence>
<evidence type="ECO:0000313" key="7">
    <source>
        <dbReference type="EMBL" id="RCW73739.1"/>
    </source>
</evidence>
<feature type="binding site" description="covalent" evidence="4">
    <location>
        <position position="332"/>
    </location>
    <ligand>
        <name>heme c</name>
        <dbReference type="ChEBI" id="CHEBI:61717"/>
        <label>3</label>
    </ligand>
</feature>
<dbReference type="InterPro" id="IPR009056">
    <property type="entry name" value="Cyt_c-like_dom"/>
</dbReference>
<dbReference type="RefSeq" id="WP_114466915.1">
    <property type="nucleotide sequence ID" value="NZ_QPJK01000002.1"/>
</dbReference>
<dbReference type="EMBL" id="QPJK01000002">
    <property type="protein sequence ID" value="RCW73739.1"/>
    <property type="molecule type" value="Genomic_DNA"/>
</dbReference>
<dbReference type="Gene3D" id="1.10.760.10">
    <property type="entry name" value="Cytochrome c-like domain"/>
    <property type="match status" value="3"/>
</dbReference>
<reference evidence="7 8" key="1">
    <citation type="submission" date="2018-07" db="EMBL/GenBank/DDBJ databases">
        <title>Genomic Encyclopedia of Type Strains, Phase IV (KMG-IV): sequencing the most valuable type-strain genomes for metagenomic binning, comparative biology and taxonomic classification.</title>
        <authorList>
            <person name="Goeker M."/>
        </authorList>
    </citation>
    <scope>NUCLEOTIDE SEQUENCE [LARGE SCALE GENOMIC DNA]</scope>
    <source>
        <strain evidence="7 8">DSM 21634</strain>
    </source>
</reference>
<dbReference type="GO" id="GO:0016614">
    <property type="term" value="F:oxidoreductase activity, acting on CH-OH group of donors"/>
    <property type="evidence" value="ECO:0007669"/>
    <property type="project" value="InterPro"/>
</dbReference>
<evidence type="ECO:0000313" key="8">
    <source>
        <dbReference type="Proteomes" id="UP000252884"/>
    </source>
</evidence>
<organism evidence="7 8">
    <name type="scientific">Pseudorhodoferax soli</name>
    <dbReference type="NCBI Taxonomy" id="545864"/>
    <lineage>
        <taxon>Bacteria</taxon>
        <taxon>Pseudomonadati</taxon>
        <taxon>Pseudomonadota</taxon>
        <taxon>Betaproteobacteria</taxon>
        <taxon>Burkholderiales</taxon>
        <taxon>Comamonadaceae</taxon>
    </lineage>
</organism>
<dbReference type="InterPro" id="IPR014353">
    <property type="entry name" value="Membr-bd_ADH_cyt_c"/>
</dbReference>
<dbReference type="InterPro" id="IPR051459">
    <property type="entry name" value="Cytochrome_c-type_DH"/>
</dbReference>
<dbReference type="OrthoDB" id="9809720at2"/>
<dbReference type="Pfam" id="PF00034">
    <property type="entry name" value="Cytochrom_C"/>
    <property type="match status" value="2"/>
</dbReference>
<feature type="binding site" description="axial binding residue" evidence="5">
    <location>
        <position position="333"/>
    </location>
    <ligand>
        <name>heme c</name>
        <dbReference type="ChEBI" id="CHEBI:61717"/>
        <label>3</label>
    </ligand>
    <ligandPart>
        <name>Fe</name>
        <dbReference type="ChEBI" id="CHEBI:18248"/>
    </ligandPart>
</feature>
<feature type="binding site" description="covalent" evidence="4">
    <location>
        <position position="208"/>
    </location>
    <ligand>
        <name>heme c</name>
        <dbReference type="ChEBI" id="CHEBI:61717"/>
        <label>2</label>
    </ligand>
</feature>
<dbReference type="InterPro" id="IPR036909">
    <property type="entry name" value="Cyt_c-like_dom_sf"/>
</dbReference>
<feature type="binding site" description="axial binding residue" evidence="5">
    <location>
        <position position="63"/>
    </location>
    <ligand>
        <name>heme c</name>
        <dbReference type="ChEBI" id="CHEBI:61717"/>
        <label>1</label>
    </ligand>
    <ligandPart>
        <name>Fe</name>
        <dbReference type="ChEBI" id="CHEBI:18248"/>
    </ligandPart>
</feature>
<dbReference type="PIRSF" id="PIRSF000018">
    <property type="entry name" value="Mb_ADH_cyt_c"/>
    <property type="match status" value="1"/>
</dbReference>
<dbReference type="GO" id="GO:0005506">
    <property type="term" value="F:iron ion binding"/>
    <property type="evidence" value="ECO:0007669"/>
    <property type="project" value="InterPro"/>
</dbReference>
<comment type="cofactor">
    <cofactor evidence="4">
        <name>heme c</name>
        <dbReference type="ChEBI" id="CHEBI:61717"/>
    </cofactor>
    <text evidence="4">Binds 3 heme c groups covalently per subunit.</text>
</comment>
<proteinExistence type="predicted"/>
<dbReference type="PANTHER" id="PTHR35008">
    <property type="entry name" value="BLL4482 PROTEIN-RELATED"/>
    <property type="match status" value="1"/>
</dbReference>
<evidence type="ECO:0000259" key="6">
    <source>
        <dbReference type="PROSITE" id="PS51007"/>
    </source>
</evidence>
<keyword evidence="1 4" id="KW-0349">Heme</keyword>
<feature type="binding site" description="axial binding residue" evidence="5">
    <location>
        <position position="209"/>
    </location>
    <ligand>
        <name>heme c</name>
        <dbReference type="ChEBI" id="CHEBI:61717"/>
        <label>2</label>
    </ligand>
    <ligandPart>
        <name>Fe</name>
        <dbReference type="ChEBI" id="CHEBI:18248"/>
    </ligandPart>
</feature>
<feature type="binding site" description="covalent" evidence="4">
    <location>
        <position position="329"/>
    </location>
    <ligand>
        <name>heme c</name>
        <dbReference type="ChEBI" id="CHEBI:61717"/>
        <label>3</label>
    </ligand>
</feature>
<dbReference type="SUPFAM" id="SSF46626">
    <property type="entry name" value="Cytochrome c"/>
    <property type="match status" value="3"/>
</dbReference>
<feature type="binding site" description="covalent" evidence="4">
    <location>
        <position position="62"/>
    </location>
    <ligand>
        <name>heme c</name>
        <dbReference type="ChEBI" id="CHEBI:61717"/>
        <label>1</label>
    </ligand>
</feature>
<accession>A0A368Y1Z7</accession>
<protein>
    <submittedName>
        <fullName evidence="7">Mono/diheme cytochrome c family protein</fullName>
    </submittedName>
</protein>
<dbReference type="Proteomes" id="UP000252884">
    <property type="component" value="Unassembled WGS sequence"/>
</dbReference>
<feature type="binding site" description="covalent" evidence="4">
    <location>
        <position position="205"/>
    </location>
    <ligand>
        <name>heme c</name>
        <dbReference type="ChEBI" id="CHEBI:61717"/>
        <label>2</label>
    </ligand>
</feature>
<dbReference type="PANTHER" id="PTHR35008:SF4">
    <property type="entry name" value="BLL4482 PROTEIN"/>
    <property type="match status" value="1"/>
</dbReference>